<evidence type="ECO:0000313" key="3">
    <source>
        <dbReference type="Proteomes" id="UP000442695"/>
    </source>
</evidence>
<comment type="caution">
    <text evidence="2">The sequence shown here is derived from an EMBL/GenBank/DDBJ whole genome shotgun (WGS) entry which is preliminary data.</text>
</comment>
<proteinExistence type="predicted"/>
<dbReference type="Proteomes" id="UP000442695">
    <property type="component" value="Unassembled WGS sequence"/>
</dbReference>
<keyword evidence="1" id="KW-0472">Membrane</keyword>
<name>A0A7V8EJ39_PSEPU</name>
<keyword evidence="1" id="KW-1133">Transmembrane helix</keyword>
<dbReference type="RefSeq" id="WP_156858643.1">
    <property type="nucleotide sequence ID" value="NZ_WOWR01000005.1"/>
</dbReference>
<dbReference type="AlphaFoldDB" id="A0A7V8EJ39"/>
<sequence>MDNTPQEPKCTHQKISRILGVACVTGVTQCGFWFDHIAQQTVSGFTWQLYTPLLVTIALCAWAFKVNRDTRRQWKRTRWIRRDGSRLP</sequence>
<feature type="transmembrane region" description="Helical" evidence="1">
    <location>
        <begin position="49"/>
        <end position="66"/>
    </location>
</feature>
<accession>A0A7V8EJ39</accession>
<gene>
    <name evidence="2" type="ORF">GN299_06570</name>
</gene>
<dbReference type="EMBL" id="WOWR01000005">
    <property type="protein sequence ID" value="KAF0255749.1"/>
    <property type="molecule type" value="Genomic_DNA"/>
</dbReference>
<protein>
    <submittedName>
        <fullName evidence="2">Uncharacterized protein</fullName>
    </submittedName>
</protein>
<evidence type="ECO:0000313" key="2">
    <source>
        <dbReference type="EMBL" id="KAF0255749.1"/>
    </source>
</evidence>
<keyword evidence="1" id="KW-0812">Transmembrane</keyword>
<organism evidence="2 3">
    <name type="scientific">Pseudomonas putida</name>
    <name type="common">Arthrobacter siderocapsulatus</name>
    <dbReference type="NCBI Taxonomy" id="303"/>
    <lineage>
        <taxon>Bacteria</taxon>
        <taxon>Pseudomonadati</taxon>
        <taxon>Pseudomonadota</taxon>
        <taxon>Gammaproteobacteria</taxon>
        <taxon>Pseudomonadales</taxon>
        <taxon>Pseudomonadaceae</taxon>
        <taxon>Pseudomonas</taxon>
    </lineage>
</organism>
<reference evidence="2 3" key="1">
    <citation type="submission" date="2019-12" db="EMBL/GenBank/DDBJ databases">
        <authorList>
            <person name="Woiski C."/>
        </authorList>
    </citation>
    <scope>NUCLEOTIDE SEQUENCE [LARGE SCALE GENOMIC DNA]</scope>
    <source>
        <strain evidence="2 3">BOE100</strain>
    </source>
</reference>
<evidence type="ECO:0000256" key="1">
    <source>
        <dbReference type="SAM" id="Phobius"/>
    </source>
</evidence>